<evidence type="ECO:0000313" key="2">
    <source>
        <dbReference type="EMBL" id="GBP93295.1"/>
    </source>
</evidence>
<feature type="compositionally biased region" description="Low complexity" evidence="1">
    <location>
        <begin position="273"/>
        <end position="284"/>
    </location>
</feature>
<proteinExistence type="predicted"/>
<reference evidence="2 3" key="1">
    <citation type="journal article" date="2019" name="Commun. Biol.">
        <title>The bagworm genome reveals a unique fibroin gene that provides high tensile strength.</title>
        <authorList>
            <person name="Kono N."/>
            <person name="Nakamura H."/>
            <person name="Ohtoshi R."/>
            <person name="Tomita M."/>
            <person name="Numata K."/>
            <person name="Arakawa K."/>
        </authorList>
    </citation>
    <scope>NUCLEOTIDE SEQUENCE [LARGE SCALE GENOMIC DNA]</scope>
</reference>
<dbReference type="Proteomes" id="UP000299102">
    <property type="component" value="Unassembled WGS sequence"/>
</dbReference>
<accession>A0A4C2A2T3</accession>
<evidence type="ECO:0000313" key="3">
    <source>
        <dbReference type="Proteomes" id="UP000299102"/>
    </source>
</evidence>
<protein>
    <submittedName>
        <fullName evidence="2">Uncharacterized protein</fullName>
    </submittedName>
</protein>
<dbReference type="EMBL" id="BGZK01002360">
    <property type="protein sequence ID" value="GBP93295.1"/>
    <property type="molecule type" value="Genomic_DNA"/>
</dbReference>
<feature type="region of interest" description="Disordered" evidence="1">
    <location>
        <begin position="261"/>
        <end position="318"/>
    </location>
</feature>
<dbReference type="OrthoDB" id="6593055at2759"/>
<keyword evidence="3" id="KW-1185">Reference proteome</keyword>
<organism evidence="2 3">
    <name type="scientific">Eumeta variegata</name>
    <name type="common">Bagworm moth</name>
    <name type="synonym">Eumeta japonica</name>
    <dbReference type="NCBI Taxonomy" id="151549"/>
    <lineage>
        <taxon>Eukaryota</taxon>
        <taxon>Metazoa</taxon>
        <taxon>Ecdysozoa</taxon>
        <taxon>Arthropoda</taxon>
        <taxon>Hexapoda</taxon>
        <taxon>Insecta</taxon>
        <taxon>Pterygota</taxon>
        <taxon>Neoptera</taxon>
        <taxon>Endopterygota</taxon>
        <taxon>Lepidoptera</taxon>
        <taxon>Glossata</taxon>
        <taxon>Ditrysia</taxon>
        <taxon>Tineoidea</taxon>
        <taxon>Psychidae</taxon>
        <taxon>Oiketicinae</taxon>
        <taxon>Eumeta</taxon>
    </lineage>
</organism>
<dbReference type="AlphaFoldDB" id="A0A4C2A2T3"/>
<feature type="compositionally biased region" description="Polar residues" evidence="1">
    <location>
        <begin position="296"/>
        <end position="318"/>
    </location>
</feature>
<comment type="caution">
    <text evidence="2">The sequence shown here is derived from an EMBL/GenBank/DDBJ whole genome shotgun (WGS) entry which is preliminary data.</text>
</comment>
<evidence type="ECO:0000256" key="1">
    <source>
        <dbReference type="SAM" id="MobiDB-lite"/>
    </source>
</evidence>
<gene>
    <name evidence="2" type="ORF">EVAR_91253_1</name>
</gene>
<sequence length="542" mass="58899">MCKLITIKCDESEARGARGRTSHWPRGKRRAHGKAAALAHSAVICERGPPQSVRLQPPTRKHSLLRVLKRSSGPPSARRKYGYFLFSLVYACGMVRRNKISVAIGDRGRRPLARHTAAHGAASVDRRLAGTAASTTHRLRHRARAMTCRPARARLVPRVRVVSLLVSRCSPLMSQTASVLSEYLRLSFRPVGSGSLQAEFINVFKCAASGGCKGPIKGHIQKSLSEMGYRCGGDLEICKQPRLYQSFCHARYECELEQGPVTGQSKGKRKAISSSSGEDSAGSDCTVVGSDEESESATNTWDSGSAGRSSDPANSDASFSLVQGKNKRQGGSGSASCGPNCLPSLLRSGRHLRADGDRRSPFRSDCTRLHINYSKAVRVADDGIKMICPNVETFRSLKQVPCRQQGTIPPYALEERKIKAVIRGIPADFASTISKRPMRSRLSCALGAQGHDATAARFLDGARDPPTDRRCKKIFNSLRVVCGLSGIRVEAPFKRRPGQCHRCKIWSRGRDCHAEPAASNVWSHIGPRVPAHSGVAGETLLC</sequence>
<name>A0A4C2A2T3_EUMVA</name>